<evidence type="ECO:0000313" key="2">
    <source>
        <dbReference type="Proteomes" id="UP001262754"/>
    </source>
</evidence>
<dbReference type="EMBL" id="JAVDRL010000007">
    <property type="protein sequence ID" value="MDR6532048.1"/>
    <property type="molecule type" value="Genomic_DNA"/>
</dbReference>
<accession>A0ABU1N137</accession>
<gene>
    <name evidence="1" type="ORF">J2800_002801</name>
</gene>
<evidence type="ECO:0008006" key="3">
    <source>
        <dbReference type="Google" id="ProtNLM"/>
    </source>
</evidence>
<reference evidence="1 2" key="1">
    <citation type="submission" date="2023-07" db="EMBL/GenBank/DDBJ databases">
        <title>Sorghum-associated microbial communities from plants grown in Nebraska, USA.</title>
        <authorList>
            <person name="Schachtman D."/>
        </authorList>
    </citation>
    <scope>NUCLEOTIDE SEQUENCE [LARGE SCALE GENOMIC DNA]</scope>
    <source>
        <strain evidence="1 2">DS2154</strain>
    </source>
</reference>
<dbReference type="Proteomes" id="UP001262754">
    <property type="component" value="Unassembled WGS sequence"/>
</dbReference>
<keyword evidence="2" id="KW-1185">Reference proteome</keyword>
<name>A0ABU1N137_9CAUL</name>
<protein>
    <recommendedName>
        <fullName evidence="3">Metalloprotease with PDZ domain</fullName>
    </recommendedName>
</protein>
<evidence type="ECO:0000313" key="1">
    <source>
        <dbReference type="EMBL" id="MDR6532048.1"/>
    </source>
</evidence>
<dbReference type="Gene3D" id="1.10.390.10">
    <property type="entry name" value="Neutral Protease Domain 2"/>
    <property type="match status" value="1"/>
</dbReference>
<sequence length="546" mass="58478">MAGDRGKLGIGGLVAVLALAMADLAWGQASIIARVTPEAAGLRADYALPELVDHFVFQEKVNDVRADTWHVPDDMVLANGELRRKDGRPFQAFTVQITPDSAPRDRRYPALTRIGDGWQVYGPYFKAAEGAAAVRATIVAPKGWVITPSARVLNRKTGDDALPLDGWAFAGPADYVTKGQPTLVVAPNVEPTLRADIVGAARSATQLYTRRLGVSLPVAPTLIVTRVPQFSMGWQGDTTDGPAASLRFFGAGRSEGSEGVTVAAFVDHEFFHFWNSRLFHSRDGDGEAWLHEGMAEYAALLASREQGARDEVQVGRELASHLTGCAVEMREKGLGVAPPRRGSGVYDCGVLAQWSADLKIRKASNGRKDVFDLWRGLFEEADAHAGAYDGAGFLKAAGLSQEADDPLRLLVEPGGAERWPALVAALNGLGARVIQTRSPDAERQQTLYHLMDQVCQGRKGYYGGDPKRVKLDTESRCGVLNGDPIIDSVAGHGVVTDALAARDAVAAICTTGGEVPLGLDGKIVATVACKTPMPQRPLAWAVEAWR</sequence>
<proteinExistence type="predicted"/>
<dbReference type="InterPro" id="IPR027268">
    <property type="entry name" value="Peptidase_M4/M1_CTD_sf"/>
</dbReference>
<organism evidence="1 2">
    <name type="scientific">Caulobacter rhizosphaerae</name>
    <dbReference type="NCBI Taxonomy" id="2010972"/>
    <lineage>
        <taxon>Bacteria</taxon>
        <taxon>Pseudomonadati</taxon>
        <taxon>Pseudomonadota</taxon>
        <taxon>Alphaproteobacteria</taxon>
        <taxon>Caulobacterales</taxon>
        <taxon>Caulobacteraceae</taxon>
        <taxon>Caulobacter</taxon>
    </lineage>
</organism>
<comment type="caution">
    <text evidence="1">The sequence shown here is derived from an EMBL/GenBank/DDBJ whole genome shotgun (WGS) entry which is preliminary data.</text>
</comment>
<dbReference type="RefSeq" id="WP_310032392.1">
    <property type="nucleotide sequence ID" value="NZ_JAVDRL010000007.1"/>
</dbReference>